<accession>A0A4V1C502</accession>
<dbReference type="AlphaFoldDB" id="A0A4V1C502"/>
<name>A0A4V1C502_PYROR</name>
<sequence>MQALACVCPLGSLSLQREAGWCYPTIWPGSSATAPGFGGILGDIAHHVGGHGSNHTARFHALAPELVGMWTSWPPKLCAFVY</sequence>
<evidence type="ECO:0000313" key="2">
    <source>
        <dbReference type="Proteomes" id="UP000294847"/>
    </source>
</evidence>
<dbReference type="EMBL" id="CP034204">
    <property type="protein sequence ID" value="QBZ54675.1"/>
    <property type="molecule type" value="Genomic_DNA"/>
</dbReference>
<organism evidence="1 2">
    <name type="scientific">Pyricularia oryzae</name>
    <name type="common">Rice blast fungus</name>
    <name type="synonym">Magnaporthe oryzae</name>
    <dbReference type="NCBI Taxonomy" id="318829"/>
    <lineage>
        <taxon>Eukaryota</taxon>
        <taxon>Fungi</taxon>
        <taxon>Dikarya</taxon>
        <taxon>Ascomycota</taxon>
        <taxon>Pezizomycotina</taxon>
        <taxon>Sordariomycetes</taxon>
        <taxon>Sordariomycetidae</taxon>
        <taxon>Magnaporthales</taxon>
        <taxon>Pyriculariaceae</taxon>
        <taxon>Pyricularia</taxon>
    </lineage>
</organism>
<evidence type="ECO:0000313" key="1">
    <source>
        <dbReference type="EMBL" id="QBZ54675.1"/>
    </source>
</evidence>
<reference evidence="1 2" key="1">
    <citation type="journal article" date="2019" name="Mol. Biol. Evol.">
        <title>Blast fungal genomes show frequent chromosomal changes, gene gains and losses, and effector gene turnover.</title>
        <authorList>
            <person name="Gomez Luciano L.B."/>
            <person name="Jason Tsai I."/>
            <person name="Chuma I."/>
            <person name="Tosa Y."/>
            <person name="Chen Y.H."/>
            <person name="Li J.Y."/>
            <person name="Li M.Y."/>
            <person name="Jade Lu M.Y."/>
            <person name="Nakayashiki H."/>
            <person name="Li W.H."/>
        </authorList>
    </citation>
    <scope>NUCLEOTIDE SEQUENCE [LARGE SCALE GENOMIC DNA]</scope>
    <source>
        <strain evidence="1">MZ5-1-6</strain>
    </source>
</reference>
<proteinExistence type="predicted"/>
<protein>
    <submittedName>
        <fullName evidence="1">Uncharacterized protein</fullName>
    </submittedName>
</protein>
<gene>
    <name evidence="1" type="ORF">PoMZ_10384</name>
</gene>
<dbReference type="Proteomes" id="UP000294847">
    <property type="component" value="Chromosome 1"/>
</dbReference>